<evidence type="ECO:0000313" key="3">
    <source>
        <dbReference type="Proteomes" id="UP000176603"/>
    </source>
</evidence>
<dbReference type="EMBL" id="MGEH01000002">
    <property type="protein sequence ID" value="OGL79762.1"/>
    <property type="molecule type" value="Genomic_DNA"/>
</dbReference>
<reference evidence="2 3" key="1">
    <citation type="journal article" date="2016" name="Nat. Commun.">
        <title>Thousands of microbial genomes shed light on interconnected biogeochemical processes in an aquifer system.</title>
        <authorList>
            <person name="Anantharaman K."/>
            <person name="Brown C.T."/>
            <person name="Hug L.A."/>
            <person name="Sharon I."/>
            <person name="Castelle C.J."/>
            <person name="Probst A.J."/>
            <person name="Thomas B.C."/>
            <person name="Singh A."/>
            <person name="Wilkins M.J."/>
            <person name="Karaoz U."/>
            <person name="Brodie E.L."/>
            <person name="Williams K.H."/>
            <person name="Hubbard S.S."/>
            <person name="Banfield J.F."/>
        </authorList>
    </citation>
    <scope>NUCLEOTIDE SEQUENCE [LARGE SCALE GENOMIC DNA]</scope>
</reference>
<evidence type="ECO:0008006" key="4">
    <source>
        <dbReference type="Google" id="ProtNLM"/>
    </source>
</evidence>
<protein>
    <recommendedName>
        <fullName evidence="4">Ribosome-binding factor A</fullName>
    </recommendedName>
</protein>
<name>A0A1F7UNB9_9BACT</name>
<sequence length="88" mass="10063">MGTLVTLVEAHLTPDSKHATGTLSVLPTGNEAEALRALRDYEHDVKDALAKELRMRRIPHLHWRFDRTEEEAAVIEKELHELKKKGEI</sequence>
<dbReference type="AlphaFoldDB" id="A0A1F7UNB9"/>
<proteinExistence type="predicted"/>
<dbReference type="Gene3D" id="3.30.300.20">
    <property type="match status" value="1"/>
</dbReference>
<accession>A0A1F7UNB9</accession>
<dbReference type="InterPro" id="IPR000238">
    <property type="entry name" value="RbfA"/>
</dbReference>
<dbReference type="InterPro" id="IPR023799">
    <property type="entry name" value="RbfA_dom_sf"/>
</dbReference>
<dbReference type="STRING" id="1802399.A3E39_01900"/>
<keyword evidence="1" id="KW-0690">Ribosome biogenesis</keyword>
<dbReference type="SUPFAM" id="SSF89919">
    <property type="entry name" value="Ribosome-binding factor A, RbfA"/>
    <property type="match status" value="1"/>
</dbReference>
<organism evidence="2 3">
    <name type="scientific">Candidatus Uhrbacteria bacterium RIFCSPHIGHO2_12_FULL_60_25</name>
    <dbReference type="NCBI Taxonomy" id="1802399"/>
    <lineage>
        <taxon>Bacteria</taxon>
        <taxon>Candidatus Uhriibacteriota</taxon>
    </lineage>
</organism>
<comment type="caution">
    <text evidence="2">The sequence shown here is derived from an EMBL/GenBank/DDBJ whole genome shotgun (WGS) entry which is preliminary data.</text>
</comment>
<evidence type="ECO:0000256" key="1">
    <source>
        <dbReference type="ARBA" id="ARBA00022517"/>
    </source>
</evidence>
<dbReference type="GO" id="GO:0006364">
    <property type="term" value="P:rRNA processing"/>
    <property type="evidence" value="ECO:0007669"/>
    <property type="project" value="InterPro"/>
</dbReference>
<dbReference type="Pfam" id="PF02033">
    <property type="entry name" value="RBFA"/>
    <property type="match status" value="1"/>
</dbReference>
<gene>
    <name evidence="2" type="ORF">A3E39_01900</name>
</gene>
<evidence type="ECO:0000313" key="2">
    <source>
        <dbReference type="EMBL" id="OGL79762.1"/>
    </source>
</evidence>
<dbReference type="InterPro" id="IPR015946">
    <property type="entry name" value="KH_dom-like_a/b"/>
</dbReference>
<dbReference type="Proteomes" id="UP000176603">
    <property type="component" value="Unassembled WGS sequence"/>
</dbReference>